<evidence type="ECO:0000313" key="4">
    <source>
        <dbReference type="Proteomes" id="UP000724672"/>
    </source>
</evidence>
<dbReference type="Proteomes" id="UP000724672">
    <property type="component" value="Unassembled WGS sequence"/>
</dbReference>
<organism evidence="3 4">
    <name type="scientific">Anaeromonas frigoriresistens</name>
    <dbReference type="NCBI Taxonomy" id="2683708"/>
    <lineage>
        <taxon>Bacteria</taxon>
        <taxon>Bacillati</taxon>
        <taxon>Bacillota</taxon>
        <taxon>Tissierellia</taxon>
        <taxon>Tissierellales</taxon>
        <taxon>Thermohalobacteraceae</taxon>
        <taxon>Anaeromonas</taxon>
    </lineage>
</organism>
<dbReference type="InterPro" id="IPR033425">
    <property type="entry name" value="MASE3"/>
</dbReference>
<name>A0A942UWT7_9FIRM</name>
<dbReference type="Gene3D" id="3.30.70.270">
    <property type="match status" value="1"/>
</dbReference>
<feature type="transmembrane region" description="Helical" evidence="1">
    <location>
        <begin position="73"/>
        <end position="91"/>
    </location>
</feature>
<comment type="caution">
    <text evidence="3">The sequence shown here is derived from an EMBL/GenBank/DDBJ whole genome shotgun (WGS) entry which is preliminary data.</text>
</comment>
<dbReference type="InterPro" id="IPR000160">
    <property type="entry name" value="GGDEF_dom"/>
</dbReference>
<dbReference type="PANTHER" id="PTHR45138:SF9">
    <property type="entry name" value="DIGUANYLATE CYCLASE DGCM-RELATED"/>
    <property type="match status" value="1"/>
</dbReference>
<sequence>MDIKIEQLNKQGTSYKKIIKSGVLLFIVLLGFVYTSFTNYLFFHTLAELFTVIIGMSIGIIAINTHKISKTQYFTFLGLSYSFVAGFDILHTLTYEGIGIFDYGLNVTAQLWLIARYIQGISLLVSFLFIKYKFNIRVFMVLYVSASILALSSVFVSESFPITLLDGGGMTRFKVISELIITVFLILSIILMVKFKNFFHKDVYILLICSMITMVISELFFVSYSSIQDDFNMLGHIFKTISFYLLYKSINGINLKQPYKSLFYQLSQYNIELKRKSLQLEIANQKLKVLSLKDSLTGLYNRSYFEEEIKLMEDMDYETLIVLIADLDGLKRVNDTLGHHIGDKYIKESAAILKKTLRSDDILARIGGDEFAIILYDFNENEMEKLVERIRESIEKFNLNFNKFEISISLGWDITRKGEKTVLEVMKKADSNMYADKIKHKNKSSRLSRSLYTS</sequence>
<feature type="transmembrane region" description="Helical" evidence="1">
    <location>
        <begin position="205"/>
        <end position="227"/>
    </location>
</feature>
<accession>A0A942UWT7</accession>
<dbReference type="CDD" id="cd01949">
    <property type="entry name" value="GGDEF"/>
    <property type="match status" value="1"/>
</dbReference>
<dbReference type="InterPro" id="IPR029787">
    <property type="entry name" value="Nucleotide_cyclase"/>
</dbReference>
<dbReference type="PROSITE" id="PS50887">
    <property type="entry name" value="GGDEF"/>
    <property type="match status" value="1"/>
</dbReference>
<evidence type="ECO:0000259" key="2">
    <source>
        <dbReference type="PROSITE" id="PS50887"/>
    </source>
</evidence>
<feature type="transmembrane region" description="Helical" evidence="1">
    <location>
        <begin position="137"/>
        <end position="155"/>
    </location>
</feature>
<feature type="transmembrane region" description="Helical" evidence="1">
    <location>
        <begin position="175"/>
        <end position="193"/>
    </location>
</feature>
<dbReference type="AlphaFoldDB" id="A0A942UWT7"/>
<dbReference type="GO" id="GO:0005886">
    <property type="term" value="C:plasma membrane"/>
    <property type="evidence" value="ECO:0007669"/>
    <property type="project" value="TreeGrafter"/>
</dbReference>
<keyword evidence="1" id="KW-1133">Transmembrane helix</keyword>
<keyword evidence="4" id="KW-1185">Reference proteome</keyword>
<proteinExistence type="predicted"/>
<dbReference type="GO" id="GO:0043709">
    <property type="term" value="P:cell adhesion involved in single-species biofilm formation"/>
    <property type="evidence" value="ECO:0007669"/>
    <property type="project" value="TreeGrafter"/>
</dbReference>
<dbReference type="InterPro" id="IPR050469">
    <property type="entry name" value="Diguanylate_Cyclase"/>
</dbReference>
<evidence type="ECO:0000313" key="3">
    <source>
        <dbReference type="EMBL" id="MBS4538264.1"/>
    </source>
</evidence>
<feature type="transmembrane region" description="Helical" evidence="1">
    <location>
        <begin position="111"/>
        <end position="130"/>
    </location>
</feature>
<dbReference type="RefSeq" id="WP_203366189.1">
    <property type="nucleotide sequence ID" value="NZ_WSFT01000029.1"/>
</dbReference>
<dbReference type="Pfam" id="PF00990">
    <property type="entry name" value="GGDEF"/>
    <property type="match status" value="1"/>
</dbReference>
<evidence type="ECO:0000256" key="1">
    <source>
        <dbReference type="SAM" id="Phobius"/>
    </source>
</evidence>
<keyword evidence="1" id="KW-0812">Transmembrane</keyword>
<dbReference type="SUPFAM" id="SSF55073">
    <property type="entry name" value="Nucleotide cyclase"/>
    <property type="match status" value="1"/>
</dbReference>
<reference evidence="3" key="1">
    <citation type="submission" date="2019-12" db="EMBL/GenBank/DDBJ databases">
        <title>Clostridiaceae gen. nov. sp. nov., isolated from sediment in Xinjiang, China.</title>
        <authorList>
            <person name="Zhang R."/>
        </authorList>
    </citation>
    <scope>NUCLEOTIDE SEQUENCE</scope>
    <source>
        <strain evidence="3">D2Q-11</strain>
    </source>
</reference>
<feature type="domain" description="GGDEF" evidence="2">
    <location>
        <begin position="318"/>
        <end position="449"/>
    </location>
</feature>
<dbReference type="GO" id="GO:0052621">
    <property type="term" value="F:diguanylate cyclase activity"/>
    <property type="evidence" value="ECO:0007669"/>
    <property type="project" value="TreeGrafter"/>
</dbReference>
<protein>
    <submittedName>
        <fullName evidence="3">GGDEF domain-containing protein</fullName>
    </submittedName>
</protein>
<dbReference type="Pfam" id="PF17159">
    <property type="entry name" value="MASE3"/>
    <property type="match status" value="1"/>
</dbReference>
<dbReference type="InterPro" id="IPR043128">
    <property type="entry name" value="Rev_trsase/Diguanyl_cyclase"/>
</dbReference>
<dbReference type="GO" id="GO:1902201">
    <property type="term" value="P:negative regulation of bacterial-type flagellum-dependent cell motility"/>
    <property type="evidence" value="ECO:0007669"/>
    <property type="project" value="TreeGrafter"/>
</dbReference>
<dbReference type="NCBIfam" id="TIGR00254">
    <property type="entry name" value="GGDEF"/>
    <property type="match status" value="1"/>
</dbReference>
<feature type="transmembrane region" description="Helical" evidence="1">
    <location>
        <begin position="49"/>
        <end position="66"/>
    </location>
</feature>
<keyword evidence="1" id="KW-0472">Membrane</keyword>
<feature type="transmembrane region" description="Helical" evidence="1">
    <location>
        <begin position="21"/>
        <end position="43"/>
    </location>
</feature>
<dbReference type="PANTHER" id="PTHR45138">
    <property type="entry name" value="REGULATORY COMPONENTS OF SENSORY TRANSDUCTION SYSTEM"/>
    <property type="match status" value="1"/>
</dbReference>
<gene>
    <name evidence="3" type="ORF">GOQ27_07300</name>
</gene>
<dbReference type="SMART" id="SM00267">
    <property type="entry name" value="GGDEF"/>
    <property type="match status" value="1"/>
</dbReference>
<dbReference type="EMBL" id="WSFT01000029">
    <property type="protein sequence ID" value="MBS4538264.1"/>
    <property type="molecule type" value="Genomic_DNA"/>
</dbReference>